<dbReference type="InterPro" id="IPR045723">
    <property type="entry name" value="DUF6077"/>
</dbReference>
<keyword evidence="1" id="KW-1133">Transmembrane helix</keyword>
<evidence type="ECO:0000313" key="2">
    <source>
        <dbReference type="EMBL" id="MCV2873093.1"/>
    </source>
</evidence>
<feature type="transmembrane region" description="Helical" evidence="1">
    <location>
        <begin position="489"/>
        <end position="508"/>
    </location>
</feature>
<keyword evidence="1" id="KW-0812">Transmembrane</keyword>
<feature type="transmembrane region" description="Helical" evidence="1">
    <location>
        <begin position="231"/>
        <end position="249"/>
    </location>
</feature>
<gene>
    <name evidence="2" type="ORF">OEZ71_12390</name>
</gene>
<comment type="caution">
    <text evidence="2">The sequence shown here is derived from an EMBL/GenBank/DDBJ whole genome shotgun (WGS) entry which is preliminary data.</text>
</comment>
<evidence type="ECO:0000313" key="3">
    <source>
        <dbReference type="Proteomes" id="UP001652564"/>
    </source>
</evidence>
<keyword evidence="1" id="KW-0472">Membrane</keyword>
<feature type="transmembrane region" description="Helical" evidence="1">
    <location>
        <begin position="462"/>
        <end position="483"/>
    </location>
</feature>
<feature type="transmembrane region" description="Helical" evidence="1">
    <location>
        <begin position="83"/>
        <end position="100"/>
    </location>
</feature>
<dbReference type="Proteomes" id="UP001652564">
    <property type="component" value="Unassembled WGS sequence"/>
</dbReference>
<feature type="transmembrane region" description="Helical" evidence="1">
    <location>
        <begin position="316"/>
        <end position="347"/>
    </location>
</feature>
<feature type="transmembrane region" description="Helical" evidence="1">
    <location>
        <begin position="367"/>
        <end position="388"/>
    </location>
</feature>
<proteinExistence type="predicted"/>
<name>A0ABT2ZQ26_9RHOB</name>
<dbReference type="RefSeq" id="WP_263740307.1">
    <property type="nucleotide sequence ID" value="NZ_JAOWKZ010000003.1"/>
</dbReference>
<reference evidence="2 3" key="1">
    <citation type="submission" date="2022-10" db="EMBL/GenBank/DDBJ databases">
        <title>Defluviimonas sp. nov., isolated from ocean surface sediments.</title>
        <authorList>
            <person name="He W."/>
            <person name="Wang L."/>
            <person name="Zhang D.-F."/>
        </authorList>
    </citation>
    <scope>NUCLEOTIDE SEQUENCE [LARGE SCALE GENOMIC DNA]</scope>
    <source>
        <strain evidence="2 3">WL0050</strain>
    </source>
</reference>
<keyword evidence="3" id="KW-1185">Reference proteome</keyword>
<organism evidence="2 3">
    <name type="scientific">Albidovulum litorale</name>
    <dbReference type="NCBI Taxonomy" id="2984134"/>
    <lineage>
        <taxon>Bacteria</taxon>
        <taxon>Pseudomonadati</taxon>
        <taxon>Pseudomonadota</taxon>
        <taxon>Alphaproteobacteria</taxon>
        <taxon>Rhodobacterales</taxon>
        <taxon>Paracoccaceae</taxon>
        <taxon>Albidovulum</taxon>
    </lineage>
</organism>
<accession>A0ABT2ZQ26</accession>
<protein>
    <submittedName>
        <fullName evidence="2">DUF6077 domain-containing protein</fullName>
    </submittedName>
</protein>
<feature type="transmembrane region" description="Helical" evidence="1">
    <location>
        <begin position="290"/>
        <end position="309"/>
    </location>
</feature>
<feature type="transmembrane region" description="Helical" evidence="1">
    <location>
        <begin position="256"/>
        <end position="278"/>
    </location>
</feature>
<feature type="transmembrane region" description="Helical" evidence="1">
    <location>
        <begin position="18"/>
        <end position="36"/>
    </location>
</feature>
<dbReference type="Pfam" id="PF19554">
    <property type="entry name" value="DUF6077"/>
    <property type="match status" value="1"/>
</dbReference>
<feature type="transmembrane region" description="Helical" evidence="1">
    <location>
        <begin position="400"/>
        <end position="423"/>
    </location>
</feature>
<feature type="transmembrane region" description="Helical" evidence="1">
    <location>
        <begin position="144"/>
        <end position="161"/>
    </location>
</feature>
<feature type="transmembrane region" description="Helical" evidence="1">
    <location>
        <begin position="429"/>
        <end position="450"/>
    </location>
</feature>
<sequence>MLRNVDGRTFDRALTRAVAGPIGFFAVWTVICNIGVQAGMSAAFLTPALAVALFGGVVIAFLVPEGVDEVVIGAKSNTSASVFRRYIPAAAMLVAVAALYGGQSYPAFWLISMLTLIFGVLSRDSAPSSGRRTDDATPVAYRDILGLLILIVGAMAVTLLIQRPDQDDANFLNLAVGILEDPRPILQWDTMIGDPAQPIHLPTYRVEALPALFAAMAGLTGWQVITVAHLVWPPLMAALSVLVFAALARRLLPGHWLIAVALTLTFLLLNSGANASYGNFSFVRFQQGKGAAFTILVPLIYLFALRFWSSGGRRDWILLAATQTAVVGMTANGIYLAPIAGFLAFSALLITGPVQPVRYVLGGLTSLWPVLMGGVVLLTTGAFASEYTDVIPPLRETLRIFGANVPGLVTLWIGLAVWSFLPAGFLRRFSAGVLLVFLALPFNPILFDSFADHVTGNLNYRLFYAIPIPALTGIGLAALVRGLSPKLRAVIPGLALLAALLSPLSILAPRNGGHLDPLGLKVVQGDYRIAQEVAGATTAADTVLAPEPVAVWLSTLQPLRRQIAVRDLYLVHYRHTMTPEALGLRHALFDLVNGKTDAPDTKDTLRRGVREFGLSAILFAADNPRTAAIARTARALGFTLVETGINPAYFLFVRKPA</sequence>
<dbReference type="EMBL" id="JAOWKZ010000003">
    <property type="protein sequence ID" value="MCV2873093.1"/>
    <property type="molecule type" value="Genomic_DNA"/>
</dbReference>
<evidence type="ECO:0000256" key="1">
    <source>
        <dbReference type="SAM" id="Phobius"/>
    </source>
</evidence>
<feature type="transmembrane region" description="Helical" evidence="1">
    <location>
        <begin position="43"/>
        <end position="63"/>
    </location>
</feature>